<feature type="region of interest" description="Disordered" evidence="1">
    <location>
        <begin position="57"/>
        <end position="89"/>
    </location>
</feature>
<evidence type="ECO:0000313" key="2">
    <source>
        <dbReference type="EMBL" id="CAK6440581.1"/>
    </source>
</evidence>
<reference evidence="2" key="1">
    <citation type="submission" date="2023-12" db="EMBL/GenBank/DDBJ databases">
        <authorList>
            <person name="Brown T."/>
        </authorList>
    </citation>
    <scope>NUCLEOTIDE SEQUENCE</scope>
</reference>
<keyword evidence="3" id="KW-1185">Reference proteome</keyword>
<dbReference type="Proteomes" id="UP001314169">
    <property type="component" value="Chromosome 2"/>
</dbReference>
<gene>
    <name evidence="2" type="ORF">MPIPNATIZW_LOCUS8887</name>
</gene>
<sequence>MKSSIQRPSDSAWHIVIPYKCSLYYHMSWEMRLYKLQRLRKCLGNGLNLSKNLKGQGRDILDKGATGEQQTQDVKAQPPQTSRQRNENQMAHQLTQIPVFAFQLSHS</sequence>
<name>A0ABN9ZQN6_PIPNA</name>
<dbReference type="EMBL" id="OY882859">
    <property type="protein sequence ID" value="CAK6440581.1"/>
    <property type="molecule type" value="Genomic_DNA"/>
</dbReference>
<protein>
    <submittedName>
        <fullName evidence="2">Uncharacterized protein</fullName>
    </submittedName>
</protein>
<feature type="compositionally biased region" description="Polar residues" evidence="1">
    <location>
        <begin position="67"/>
        <end position="89"/>
    </location>
</feature>
<accession>A0ABN9ZQN6</accession>
<organism evidence="2 3">
    <name type="scientific">Pipistrellus nathusii</name>
    <name type="common">Nathusius' pipistrelle</name>
    <dbReference type="NCBI Taxonomy" id="59473"/>
    <lineage>
        <taxon>Eukaryota</taxon>
        <taxon>Metazoa</taxon>
        <taxon>Chordata</taxon>
        <taxon>Craniata</taxon>
        <taxon>Vertebrata</taxon>
        <taxon>Euteleostomi</taxon>
        <taxon>Mammalia</taxon>
        <taxon>Eutheria</taxon>
        <taxon>Laurasiatheria</taxon>
        <taxon>Chiroptera</taxon>
        <taxon>Yangochiroptera</taxon>
        <taxon>Vespertilionidae</taxon>
        <taxon>Pipistrellus</taxon>
    </lineage>
</organism>
<evidence type="ECO:0000313" key="3">
    <source>
        <dbReference type="Proteomes" id="UP001314169"/>
    </source>
</evidence>
<evidence type="ECO:0000256" key="1">
    <source>
        <dbReference type="SAM" id="MobiDB-lite"/>
    </source>
</evidence>
<proteinExistence type="predicted"/>